<proteinExistence type="predicted"/>
<organism evidence="2 3">
    <name type="scientific">Calocera viscosa (strain TUFC12733)</name>
    <dbReference type="NCBI Taxonomy" id="1330018"/>
    <lineage>
        <taxon>Eukaryota</taxon>
        <taxon>Fungi</taxon>
        <taxon>Dikarya</taxon>
        <taxon>Basidiomycota</taxon>
        <taxon>Agaricomycotina</taxon>
        <taxon>Dacrymycetes</taxon>
        <taxon>Dacrymycetales</taxon>
        <taxon>Dacrymycetaceae</taxon>
        <taxon>Calocera</taxon>
    </lineage>
</organism>
<keyword evidence="3" id="KW-1185">Reference proteome</keyword>
<name>A0A167HNL1_CALVF</name>
<gene>
    <name evidence="2" type="ORF">CALVIDRAFT_336310</name>
</gene>
<evidence type="ECO:0000256" key="1">
    <source>
        <dbReference type="SAM" id="MobiDB-lite"/>
    </source>
</evidence>
<sequence>MEQDIPFVRRSAKGRYEEYVLHDADARARVPQSCAAPRRLPSGDSSQPCLRYWHAAEQVRRQDPLETYVPDADAWVDQAQADARPRQGGWLRPIRGRRVQYRTIEHAHNSLHLSLTASNFRGRVSNRSRVRLQREGLYRNLRTNPVGRSNQRKNETRFGLRSNRGLQTNDDEPPQSTD</sequence>
<reference evidence="2 3" key="1">
    <citation type="journal article" date="2016" name="Mol. Biol. Evol.">
        <title>Comparative Genomics of Early-Diverging Mushroom-Forming Fungi Provides Insights into the Origins of Lignocellulose Decay Capabilities.</title>
        <authorList>
            <person name="Nagy L.G."/>
            <person name="Riley R."/>
            <person name="Tritt A."/>
            <person name="Adam C."/>
            <person name="Daum C."/>
            <person name="Floudas D."/>
            <person name="Sun H."/>
            <person name="Yadav J.S."/>
            <person name="Pangilinan J."/>
            <person name="Larsson K.H."/>
            <person name="Matsuura K."/>
            <person name="Barry K."/>
            <person name="Labutti K."/>
            <person name="Kuo R."/>
            <person name="Ohm R.A."/>
            <person name="Bhattacharya S.S."/>
            <person name="Shirouzu T."/>
            <person name="Yoshinaga Y."/>
            <person name="Martin F.M."/>
            <person name="Grigoriev I.V."/>
            <person name="Hibbett D.S."/>
        </authorList>
    </citation>
    <scope>NUCLEOTIDE SEQUENCE [LARGE SCALE GENOMIC DNA]</scope>
    <source>
        <strain evidence="2 3">TUFC12733</strain>
    </source>
</reference>
<dbReference type="AlphaFoldDB" id="A0A167HNL1"/>
<dbReference type="EMBL" id="KV417318">
    <property type="protein sequence ID" value="KZO91820.1"/>
    <property type="molecule type" value="Genomic_DNA"/>
</dbReference>
<feature type="compositionally biased region" description="Acidic residues" evidence="1">
    <location>
        <begin position="169"/>
        <end position="178"/>
    </location>
</feature>
<dbReference type="Proteomes" id="UP000076738">
    <property type="component" value="Unassembled WGS sequence"/>
</dbReference>
<evidence type="ECO:0000313" key="2">
    <source>
        <dbReference type="EMBL" id="KZO91820.1"/>
    </source>
</evidence>
<evidence type="ECO:0000313" key="3">
    <source>
        <dbReference type="Proteomes" id="UP000076738"/>
    </source>
</evidence>
<feature type="region of interest" description="Disordered" evidence="1">
    <location>
        <begin position="143"/>
        <end position="178"/>
    </location>
</feature>
<accession>A0A167HNL1</accession>
<protein>
    <submittedName>
        <fullName evidence="2">Uncharacterized protein</fullName>
    </submittedName>
</protein>